<sequence>TSKMFSSRIERIMQMTQESQNVESNPENELSEDEKTAQELQDVESHSENKLSEDENHRKMRKFTKLVTDVGQNYSGAELYPIVQSLHHHNWRVYDVPNQPGGEKKIVQPLPNLKPYTQYAFYVKTYTIASERTGAQSKIKYFRTKPSMPSSPQNLQVISVSSDSLKITWLPPAHPNGNITHYIVSGKKHSNGDMYSKDRNYCKDPPTKTEAPQVIQPTLPPKSNDTCVCAENPERTLTINEREEAARIRFEDELQNKVYIRRKDPIRTKRETIGASYKFPSNTENMSTTVVKNNVIKNVTEKGTNIRESFSFYVYGKTEYFVDRLHHFTFYDINVQACREQEGDDDNESRCSSTSMETQRTLKKRGADRINKVHITNQSLDTVTISWDPPKDPNGRIFTISVEYKRVDIDNAKANPECITSKDFKNDSTYKITKLFPGNYSLRVVATTSAGEGEYSPYIYFYINEPSSNTIVIVSVTLIICLGVFLFIGWLYRKHQKEKENMRLIQSVNPEYVPSVYIPDEWEVPRKKIDLIKELGQGSFGMVWEGLAHDIKGQPEIRCAIKTVNEHATNR</sequence>
<dbReference type="InterPro" id="IPR011009">
    <property type="entry name" value="Kinase-like_dom_sf"/>
</dbReference>
<dbReference type="PROSITE" id="PS50853">
    <property type="entry name" value="FN3"/>
    <property type="match status" value="2"/>
</dbReference>
<dbReference type="Gene3D" id="3.30.200.20">
    <property type="entry name" value="Phosphorylase Kinase, domain 1"/>
    <property type="match status" value="1"/>
</dbReference>
<evidence type="ECO:0000256" key="4">
    <source>
        <dbReference type="SAM" id="Phobius"/>
    </source>
</evidence>
<feature type="region of interest" description="Disordered" evidence="3">
    <location>
        <begin position="15"/>
        <end position="57"/>
    </location>
</feature>
<dbReference type="InterPro" id="IPR036116">
    <property type="entry name" value="FN3_sf"/>
</dbReference>
<dbReference type="InterPro" id="IPR017441">
    <property type="entry name" value="Protein_kinase_ATP_BS"/>
</dbReference>
<dbReference type="InterPro" id="IPR050964">
    <property type="entry name" value="Striated_Muscle_Regulatory"/>
</dbReference>
<evidence type="ECO:0000259" key="5">
    <source>
        <dbReference type="PROSITE" id="PS50853"/>
    </source>
</evidence>
<name>A0AAV8VQ11_9CUCU</name>
<keyword evidence="4" id="KW-0812">Transmembrane</keyword>
<feature type="transmembrane region" description="Helical" evidence="4">
    <location>
        <begin position="471"/>
        <end position="492"/>
    </location>
</feature>
<feature type="domain" description="Fibronectin type-III" evidence="5">
    <location>
        <begin position="151"/>
        <end position="253"/>
    </location>
</feature>
<keyword evidence="2" id="KW-0547">Nucleotide-binding</keyword>
<dbReference type="InterPro" id="IPR013783">
    <property type="entry name" value="Ig-like_fold"/>
</dbReference>
<dbReference type="Proteomes" id="UP001159042">
    <property type="component" value="Unassembled WGS sequence"/>
</dbReference>
<feature type="compositionally biased region" description="Polar residues" evidence="3">
    <location>
        <begin position="15"/>
        <end position="28"/>
    </location>
</feature>
<keyword evidence="1" id="KW-0677">Repeat</keyword>
<feature type="region of interest" description="Disordered" evidence="3">
    <location>
        <begin position="343"/>
        <end position="364"/>
    </location>
</feature>
<protein>
    <recommendedName>
        <fullName evidence="5">Fibronectin type-III domain-containing protein</fullName>
    </recommendedName>
</protein>
<dbReference type="FunFam" id="2.60.40.10:FF:001941">
    <property type="entry name" value="Tyrosine-protein kinase receptor"/>
    <property type="match status" value="1"/>
</dbReference>
<dbReference type="PANTHER" id="PTHR13817:SF166">
    <property type="entry name" value="NEURONAL IGCAM-RELATED"/>
    <property type="match status" value="1"/>
</dbReference>
<dbReference type="InterPro" id="IPR003961">
    <property type="entry name" value="FN3_dom"/>
</dbReference>
<evidence type="ECO:0000313" key="7">
    <source>
        <dbReference type="Proteomes" id="UP001159042"/>
    </source>
</evidence>
<dbReference type="PANTHER" id="PTHR13817">
    <property type="entry name" value="TITIN"/>
    <property type="match status" value="1"/>
</dbReference>
<feature type="domain" description="Fibronectin type-III" evidence="5">
    <location>
        <begin position="369"/>
        <end position="466"/>
    </location>
</feature>
<dbReference type="EMBL" id="JANEYG010000042">
    <property type="protein sequence ID" value="KAJ8916458.1"/>
    <property type="molecule type" value="Genomic_DNA"/>
</dbReference>
<gene>
    <name evidence="6" type="ORF">NQ315_014675</name>
</gene>
<dbReference type="GO" id="GO:0005524">
    <property type="term" value="F:ATP binding"/>
    <property type="evidence" value="ECO:0007669"/>
    <property type="project" value="UniProtKB-UniRule"/>
</dbReference>
<comment type="caution">
    <text evidence="6">The sequence shown here is derived from an EMBL/GenBank/DDBJ whole genome shotgun (WGS) entry which is preliminary data.</text>
</comment>
<dbReference type="CDD" id="cd00063">
    <property type="entry name" value="FN3"/>
    <property type="match status" value="2"/>
</dbReference>
<dbReference type="SMART" id="SM00060">
    <property type="entry name" value="FN3"/>
    <property type="match status" value="2"/>
</dbReference>
<dbReference type="SUPFAM" id="SSF49265">
    <property type="entry name" value="Fibronectin type III"/>
    <property type="match status" value="2"/>
</dbReference>
<keyword evidence="4" id="KW-1133">Transmembrane helix</keyword>
<proteinExistence type="predicted"/>
<feature type="compositionally biased region" description="Polar residues" evidence="3">
    <location>
        <begin position="350"/>
        <end position="359"/>
    </location>
</feature>
<evidence type="ECO:0000256" key="1">
    <source>
        <dbReference type="ARBA" id="ARBA00022737"/>
    </source>
</evidence>
<feature type="binding site" evidence="2">
    <location>
        <position position="562"/>
    </location>
    <ligand>
        <name>ATP</name>
        <dbReference type="ChEBI" id="CHEBI:30616"/>
    </ligand>
</feature>
<dbReference type="Pfam" id="PF00041">
    <property type="entry name" value="fn3"/>
    <property type="match status" value="2"/>
</dbReference>
<feature type="non-terminal residue" evidence="6">
    <location>
        <position position="1"/>
    </location>
</feature>
<feature type="compositionally biased region" description="Basic and acidic residues" evidence="3">
    <location>
        <begin position="33"/>
        <end position="57"/>
    </location>
</feature>
<evidence type="ECO:0000256" key="3">
    <source>
        <dbReference type="SAM" id="MobiDB-lite"/>
    </source>
</evidence>
<dbReference type="SUPFAM" id="SSF56112">
    <property type="entry name" value="Protein kinase-like (PK-like)"/>
    <property type="match status" value="1"/>
</dbReference>
<keyword evidence="4" id="KW-0472">Membrane</keyword>
<reference evidence="6 7" key="1">
    <citation type="journal article" date="2023" name="Insect Mol. Biol.">
        <title>Genome sequencing provides insights into the evolution of gene families encoding plant cell wall-degrading enzymes in longhorned beetles.</title>
        <authorList>
            <person name="Shin N.R."/>
            <person name="Okamura Y."/>
            <person name="Kirsch R."/>
            <person name="Pauchet Y."/>
        </authorList>
    </citation>
    <scope>NUCLEOTIDE SEQUENCE [LARGE SCALE GENOMIC DNA]</scope>
    <source>
        <strain evidence="6">EAD_L_NR</strain>
    </source>
</reference>
<accession>A0AAV8VQ11</accession>
<feature type="region of interest" description="Disordered" evidence="3">
    <location>
        <begin position="204"/>
        <end position="226"/>
    </location>
</feature>
<keyword evidence="7" id="KW-1185">Reference proteome</keyword>
<dbReference type="Gene3D" id="2.60.40.10">
    <property type="entry name" value="Immunoglobulins"/>
    <property type="match status" value="4"/>
</dbReference>
<keyword evidence="2" id="KW-0067">ATP-binding</keyword>
<dbReference type="AlphaFoldDB" id="A0AAV8VQ11"/>
<dbReference type="PROSITE" id="PS00107">
    <property type="entry name" value="PROTEIN_KINASE_ATP"/>
    <property type="match status" value="1"/>
</dbReference>
<organism evidence="6 7">
    <name type="scientific">Exocentrus adspersus</name>
    <dbReference type="NCBI Taxonomy" id="1586481"/>
    <lineage>
        <taxon>Eukaryota</taxon>
        <taxon>Metazoa</taxon>
        <taxon>Ecdysozoa</taxon>
        <taxon>Arthropoda</taxon>
        <taxon>Hexapoda</taxon>
        <taxon>Insecta</taxon>
        <taxon>Pterygota</taxon>
        <taxon>Neoptera</taxon>
        <taxon>Endopterygota</taxon>
        <taxon>Coleoptera</taxon>
        <taxon>Polyphaga</taxon>
        <taxon>Cucujiformia</taxon>
        <taxon>Chrysomeloidea</taxon>
        <taxon>Cerambycidae</taxon>
        <taxon>Lamiinae</taxon>
        <taxon>Acanthocinini</taxon>
        <taxon>Exocentrus</taxon>
    </lineage>
</organism>
<evidence type="ECO:0000313" key="6">
    <source>
        <dbReference type="EMBL" id="KAJ8916458.1"/>
    </source>
</evidence>
<evidence type="ECO:0000256" key="2">
    <source>
        <dbReference type="PROSITE-ProRule" id="PRU10141"/>
    </source>
</evidence>